<protein>
    <submittedName>
        <fullName evidence="1">Uncharacterized protein</fullName>
    </submittedName>
</protein>
<proteinExistence type="predicted"/>
<dbReference type="EMBL" id="JARBHB010000003">
    <property type="protein sequence ID" value="KAJ8891192.1"/>
    <property type="molecule type" value="Genomic_DNA"/>
</dbReference>
<comment type="caution">
    <text evidence="1">The sequence shown here is derived from an EMBL/GenBank/DDBJ whole genome shotgun (WGS) entry which is preliminary data.</text>
</comment>
<accession>A0ABQ9I3H1</accession>
<gene>
    <name evidence="1" type="ORF">PR048_010707</name>
</gene>
<evidence type="ECO:0000313" key="2">
    <source>
        <dbReference type="Proteomes" id="UP001159363"/>
    </source>
</evidence>
<organism evidence="1 2">
    <name type="scientific">Dryococelus australis</name>
    <dbReference type="NCBI Taxonomy" id="614101"/>
    <lineage>
        <taxon>Eukaryota</taxon>
        <taxon>Metazoa</taxon>
        <taxon>Ecdysozoa</taxon>
        <taxon>Arthropoda</taxon>
        <taxon>Hexapoda</taxon>
        <taxon>Insecta</taxon>
        <taxon>Pterygota</taxon>
        <taxon>Neoptera</taxon>
        <taxon>Polyneoptera</taxon>
        <taxon>Phasmatodea</taxon>
        <taxon>Verophasmatodea</taxon>
        <taxon>Anareolatae</taxon>
        <taxon>Phasmatidae</taxon>
        <taxon>Eurycanthinae</taxon>
        <taxon>Dryococelus</taxon>
    </lineage>
</organism>
<name>A0ABQ9I3H1_9NEOP</name>
<sequence>MFKTIPHGQTYPMIRFKFVIPSHSYLPNDSNFCHIEKKMHYHQHIYVPSLLSDIIKSCRTKNNALDVVSMQSSDFYSSKNITGVIEVEWLKIICLRPSEEKPYVMEYKYTQRDLMAYECVRFCKWLKGRAIPLHLMEQGSHINA</sequence>
<keyword evidence="2" id="KW-1185">Reference proteome</keyword>
<reference evidence="1 2" key="1">
    <citation type="submission" date="2023-02" db="EMBL/GenBank/DDBJ databases">
        <title>LHISI_Scaffold_Assembly.</title>
        <authorList>
            <person name="Stuart O.P."/>
            <person name="Cleave R."/>
            <person name="Magrath M.J.L."/>
            <person name="Mikheyev A.S."/>
        </authorList>
    </citation>
    <scope>NUCLEOTIDE SEQUENCE [LARGE SCALE GENOMIC DNA]</scope>
    <source>
        <strain evidence="1">Daus_M_001</strain>
        <tissue evidence="1">Leg muscle</tissue>
    </source>
</reference>
<dbReference type="Proteomes" id="UP001159363">
    <property type="component" value="Chromosome 3"/>
</dbReference>
<feature type="non-terminal residue" evidence="1">
    <location>
        <position position="144"/>
    </location>
</feature>
<evidence type="ECO:0000313" key="1">
    <source>
        <dbReference type="EMBL" id="KAJ8891192.1"/>
    </source>
</evidence>